<evidence type="ECO:0000256" key="4">
    <source>
        <dbReference type="ARBA" id="ARBA00023125"/>
    </source>
</evidence>
<feature type="region of interest" description="Disordered" evidence="6">
    <location>
        <begin position="224"/>
        <end position="283"/>
    </location>
</feature>
<comment type="subcellular location">
    <subcellularLocation>
        <location evidence="1">Nucleus</location>
    </subcellularLocation>
</comment>
<proteinExistence type="predicted"/>
<dbReference type="PROSITE" id="PS51293">
    <property type="entry name" value="SANT"/>
    <property type="match status" value="1"/>
</dbReference>
<keyword evidence="4" id="KW-0238">DNA-binding</keyword>
<evidence type="ECO:0000259" key="8">
    <source>
        <dbReference type="PROSITE" id="PS51293"/>
    </source>
</evidence>
<sequence>MEGGGVGGCFGNRNLQNDRSSIYPPLTAIDRFLFGQSHFTPQNIQNKETIVSNNGLCGFYPPSSATGAVPWPNFQETSFADGLFVGGDSLYWTYEGNPNGGLNGKVNASGKSDKGIAKKTKKGSCATLIKGQWTEEEDRKLIRLVKQFGVRNWARIAEKLDGRVGKQCRERWHNHLRPDIKKDSWSEEEERILVEAHTKVGNRWAEIAKLIPGRTENAIKNHWNATKRRQNSRRKHKQTENQSGKTKSSILQDYIRSKDRKNASTSVTSTTNTPSSSLSADPSSQINYFLPELSESNTDDDSPSSLLAQTCNDDELLFIQNLFANKPKEPLTDKAAMENPILEANSFNADPFNIDSLSMDSWGIYQNSGGQLLKDGNGNENGFVCSSLNPKLCTNCFQAAEDDQTPTYNHLHSDLYLSYLLNEASSDPCSCSTEYGYSSMELDLEMDQTDSPKGKKEMDLIEMICSSPFSQGSNKM</sequence>
<dbReference type="SMART" id="SM00717">
    <property type="entry name" value="SANT"/>
    <property type="match status" value="2"/>
</dbReference>
<dbReference type="InterPro" id="IPR017930">
    <property type="entry name" value="Myb_dom"/>
</dbReference>
<dbReference type="PROSITE" id="PS50090">
    <property type="entry name" value="MYB_LIKE"/>
    <property type="match status" value="2"/>
</dbReference>
<name>A0A6N2MZQ6_SALVM</name>
<evidence type="ECO:0000256" key="6">
    <source>
        <dbReference type="SAM" id="MobiDB-lite"/>
    </source>
</evidence>
<feature type="domain" description="Myb-like" evidence="7">
    <location>
        <begin position="177"/>
        <end position="227"/>
    </location>
</feature>
<dbReference type="SUPFAM" id="SSF46689">
    <property type="entry name" value="Homeodomain-like"/>
    <property type="match status" value="1"/>
</dbReference>
<dbReference type="GO" id="GO:0005634">
    <property type="term" value="C:nucleus"/>
    <property type="evidence" value="ECO:0007669"/>
    <property type="project" value="UniProtKB-SubCell"/>
</dbReference>
<reference evidence="10" key="1">
    <citation type="submission" date="2019-03" db="EMBL/GenBank/DDBJ databases">
        <authorList>
            <person name="Mank J."/>
            <person name="Almeida P."/>
        </authorList>
    </citation>
    <scope>NUCLEOTIDE SEQUENCE</scope>
    <source>
        <strain evidence="10">78183</strain>
    </source>
</reference>
<feature type="domain" description="HTH myb-type" evidence="9">
    <location>
        <begin position="127"/>
        <end position="180"/>
    </location>
</feature>
<dbReference type="InterPro" id="IPR001005">
    <property type="entry name" value="SANT/Myb"/>
</dbReference>
<dbReference type="PROSITE" id="PS51294">
    <property type="entry name" value="HTH_MYB"/>
    <property type="match status" value="2"/>
</dbReference>
<dbReference type="GO" id="GO:0000981">
    <property type="term" value="F:DNA-binding transcription factor activity, RNA polymerase II-specific"/>
    <property type="evidence" value="ECO:0007669"/>
    <property type="project" value="TreeGrafter"/>
</dbReference>
<feature type="domain" description="Myb-like" evidence="7">
    <location>
        <begin position="130"/>
        <end position="176"/>
    </location>
</feature>
<dbReference type="InterPro" id="IPR017884">
    <property type="entry name" value="SANT_dom"/>
</dbReference>
<dbReference type="AlphaFoldDB" id="A0A6N2MZQ6"/>
<protein>
    <submittedName>
        <fullName evidence="10">Uncharacterized protein</fullName>
    </submittedName>
</protein>
<feature type="compositionally biased region" description="Basic residues" evidence="6">
    <location>
        <begin position="225"/>
        <end position="237"/>
    </location>
</feature>
<keyword evidence="5" id="KW-0539">Nucleus</keyword>
<evidence type="ECO:0000259" key="9">
    <source>
        <dbReference type="PROSITE" id="PS51294"/>
    </source>
</evidence>
<keyword evidence="2" id="KW-0677">Repeat</keyword>
<dbReference type="FunFam" id="1.10.10.60:FF:000381">
    <property type="entry name" value="Transcription factor MYB119"/>
    <property type="match status" value="1"/>
</dbReference>
<evidence type="ECO:0000256" key="5">
    <source>
        <dbReference type="ARBA" id="ARBA00023242"/>
    </source>
</evidence>
<dbReference type="EMBL" id="CAADRP010001819">
    <property type="protein sequence ID" value="VFU53860.1"/>
    <property type="molecule type" value="Genomic_DNA"/>
</dbReference>
<evidence type="ECO:0000256" key="3">
    <source>
        <dbReference type="ARBA" id="ARBA00023015"/>
    </source>
</evidence>
<dbReference type="FunFam" id="1.10.10.60:FF:000010">
    <property type="entry name" value="Transcriptional activator Myb isoform A"/>
    <property type="match status" value="1"/>
</dbReference>
<dbReference type="InterPro" id="IPR009057">
    <property type="entry name" value="Homeodomain-like_sf"/>
</dbReference>
<evidence type="ECO:0000313" key="10">
    <source>
        <dbReference type="EMBL" id="VFU53860.1"/>
    </source>
</evidence>
<organism evidence="10">
    <name type="scientific">Salix viminalis</name>
    <name type="common">Common osier</name>
    <name type="synonym">Basket willow</name>
    <dbReference type="NCBI Taxonomy" id="40686"/>
    <lineage>
        <taxon>Eukaryota</taxon>
        <taxon>Viridiplantae</taxon>
        <taxon>Streptophyta</taxon>
        <taxon>Embryophyta</taxon>
        <taxon>Tracheophyta</taxon>
        <taxon>Spermatophyta</taxon>
        <taxon>Magnoliopsida</taxon>
        <taxon>eudicotyledons</taxon>
        <taxon>Gunneridae</taxon>
        <taxon>Pentapetalae</taxon>
        <taxon>rosids</taxon>
        <taxon>fabids</taxon>
        <taxon>Malpighiales</taxon>
        <taxon>Salicaceae</taxon>
        <taxon>Saliceae</taxon>
        <taxon>Salix</taxon>
    </lineage>
</organism>
<dbReference type="PANTHER" id="PTHR45614">
    <property type="entry name" value="MYB PROTEIN-RELATED"/>
    <property type="match status" value="1"/>
</dbReference>
<evidence type="ECO:0000259" key="7">
    <source>
        <dbReference type="PROSITE" id="PS50090"/>
    </source>
</evidence>
<gene>
    <name evidence="10" type="ORF">SVIM_LOCUS374307</name>
</gene>
<dbReference type="Gene3D" id="1.10.10.60">
    <property type="entry name" value="Homeodomain-like"/>
    <property type="match status" value="2"/>
</dbReference>
<dbReference type="Pfam" id="PF13921">
    <property type="entry name" value="Myb_DNA-bind_6"/>
    <property type="match status" value="1"/>
</dbReference>
<feature type="domain" description="SANT" evidence="8">
    <location>
        <begin position="180"/>
        <end position="231"/>
    </location>
</feature>
<keyword evidence="3" id="KW-0804">Transcription</keyword>
<dbReference type="InterPro" id="IPR050560">
    <property type="entry name" value="MYB_TF"/>
</dbReference>
<feature type="compositionally biased region" description="Polar residues" evidence="6">
    <location>
        <begin position="240"/>
        <end position="251"/>
    </location>
</feature>
<dbReference type="PANTHER" id="PTHR45614:SF218">
    <property type="entry name" value="TRANSCRIPTION FACTOR MYB119-RELATED"/>
    <property type="match status" value="1"/>
</dbReference>
<evidence type="ECO:0000256" key="1">
    <source>
        <dbReference type="ARBA" id="ARBA00004123"/>
    </source>
</evidence>
<dbReference type="GO" id="GO:0000978">
    <property type="term" value="F:RNA polymerase II cis-regulatory region sequence-specific DNA binding"/>
    <property type="evidence" value="ECO:0007669"/>
    <property type="project" value="TreeGrafter"/>
</dbReference>
<feature type="domain" description="HTH myb-type" evidence="9">
    <location>
        <begin position="181"/>
        <end position="231"/>
    </location>
</feature>
<feature type="compositionally biased region" description="Low complexity" evidence="6">
    <location>
        <begin position="264"/>
        <end position="283"/>
    </location>
</feature>
<evidence type="ECO:0000256" key="2">
    <source>
        <dbReference type="ARBA" id="ARBA00022737"/>
    </source>
</evidence>
<keyword evidence="3" id="KW-0805">Transcription regulation</keyword>
<accession>A0A6N2MZQ6</accession>
<dbReference type="CDD" id="cd00167">
    <property type="entry name" value="SANT"/>
    <property type="match status" value="2"/>
</dbReference>